<organism evidence="3 4">
    <name type="scientific">Ascobolus immersus RN42</name>
    <dbReference type="NCBI Taxonomy" id="1160509"/>
    <lineage>
        <taxon>Eukaryota</taxon>
        <taxon>Fungi</taxon>
        <taxon>Dikarya</taxon>
        <taxon>Ascomycota</taxon>
        <taxon>Pezizomycotina</taxon>
        <taxon>Pezizomycetes</taxon>
        <taxon>Pezizales</taxon>
        <taxon>Ascobolaceae</taxon>
        <taxon>Ascobolus</taxon>
    </lineage>
</organism>
<feature type="domain" description="Alpha/beta hydrolase fold-3" evidence="2">
    <location>
        <begin position="218"/>
        <end position="365"/>
    </location>
</feature>
<dbReference type="AlphaFoldDB" id="A0A3N4IPV9"/>
<feature type="compositionally biased region" description="Polar residues" evidence="1">
    <location>
        <begin position="383"/>
        <end position="398"/>
    </location>
</feature>
<dbReference type="Gene3D" id="3.40.50.1820">
    <property type="entry name" value="alpha/beta hydrolase"/>
    <property type="match status" value="2"/>
</dbReference>
<evidence type="ECO:0000313" key="4">
    <source>
        <dbReference type="Proteomes" id="UP000275078"/>
    </source>
</evidence>
<feature type="region of interest" description="Disordered" evidence="1">
    <location>
        <begin position="383"/>
        <end position="423"/>
    </location>
</feature>
<keyword evidence="4" id="KW-1185">Reference proteome</keyword>
<dbReference type="OrthoDB" id="5570009at2759"/>
<keyword evidence="3" id="KW-0378">Hydrolase</keyword>
<dbReference type="InterPro" id="IPR029058">
    <property type="entry name" value="AB_hydrolase_fold"/>
</dbReference>
<dbReference type="GO" id="GO:0005829">
    <property type="term" value="C:cytosol"/>
    <property type="evidence" value="ECO:0007669"/>
    <property type="project" value="TreeGrafter"/>
</dbReference>
<protein>
    <submittedName>
        <fullName evidence="3">Alpha/beta-hydrolase</fullName>
    </submittedName>
</protein>
<evidence type="ECO:0000256" key="1">
    <source>
        <dbReference type="SAM" id="MobiDB-lite"/>
    </source>
</evidence>
<feature type="domain" description="Alpha/beta hydrolase fold-3" evidence="2">
    <location>
        <begin position="466"/>
        <end position="552"/>
    </location>
</feature>
<dbReference type="STRING" id="1160509.A0A3N4IPV9"/>
<dbReference type="PANTHER" id="PTHR23025">
    <property type="entry name" value="TRIACYLGLYCEROL LIPASE"/>
    <property type="match status" value="1"/>
</dbReference>
<dbReference type="GO" id="GO:0004806">
    <property type="term" value="F:triacylglycerol lipase activity"/>
    <property type="evidence" value="ECO:0007669"/>
    <property type="project" value="TreeGrafter"/>
</dbReference>
<gene>
    <name evidence="3" type="ORF">BJ508DRAFT_148216</name>
</gene>
<name>A0A3N4IPV9_ASCIM</name>
<dbReference type="InterPro" id="IPR013094">
    <property type="entry name" value="AB_hydrolase_3"/>
</dbReference>
<evidence type="ECO:0000259" key="2">
    <source>
        <dbReference type="Pfam" id="PF07859"/>
    </source>
</evidence>
<sequence>MIDHVLGRPSLKYRKVQVLAVVAFWLTYLVKGNPHGPPGIRNILQLVAGKGRFTTWRTIVSTILYLYVARNFSKLVDLESPEPLAGMYSKSFFRATYVFTALDAGYWTAMKIRNKYLRDFCSVLFSGYYLIAAEAADEKVRRVRACITIQHLRVSWNKGTTPTLKFLQKLLAGNKNKYAARHIRIQRPDESLYSEPIEAWLYFEGSAEELAQQTKLLLDFPGGGFVAMSPRHHEDKLMAWSRKLRIPVLSVDYKKAPEYPYPYALHECYDIYSAIINSNGKVIGFSGDVTPRIAMTGDSAGGSLAAGVCLMIIDAMFGIHTDSESARGRWGRGRRRSVSRRSLPLPEGIVLIYPCLDMNITSWMSDEQMALIRDRSHNTTIKNVTASGHQSSYPTSGLESPASEYEQYESGPVTPLPLPQRSPITPRPLLKPMTAIKSTPSESTLHLAAHRLLDTKPPATTSLAMTSRLSYTSDRILTPEMMRAMVLLYIGPNHRPDFARDYLLSPIVAPESHLARFPKCYFLTGERDPLVDDTVIFAGRISKAKAAAFSEEEEESTPDAGNGEGAYFASVHTAREFREKDWLEVKLLHGVSHGFFQMGSIYPEAWREMDRVAGWVEDVFGEKVERKKSKKGKVESGWKGTRNLMGRRMNRLTGGLILKEESEEE</sequence>
<accession>A0A3N4IPV9</accession>
<dbReference type="GO" id="GO:0019433">
    <property type="term" value="P:triglyceride catabolic process"/>
    <property type="evidence" value="ECO:0007669"/>
    <property type="project" value="TreeGrafter"/>
</dbReference>
<evidence type="ECO:0000313" key="3">
    <source>
        <dbReference type="EMBL" id="RPA86230.1"/>
    </source>
</evidence>
<dbReference type="EMBL" id="ML119650">
    <property type="protein sequence ID" value="RPA86230.1"/>
    <property type="molecule type" value="Genomic_DNA"/>
</dbReference>
<dbReference type="SUPFAM" id="SSF53474">
    <property type="entry name" value="alpha/beta-Hydrolases"/>
    <property type="match status" value="1"/>
</dbReference>
<dbReference type="PANTHER" id="PTHR23025:SF3">
    <property type="entry name" value="HORMONE-SENSITIVE LIPASE"/>
    <property type="match status" value="1"/>
</dbReference>
<proteinExistence type="predicted"/>
<dbReference type="Proteomes" id="UP000275078">
    <property type="component" value="Unassembled WGS sequence"/>
</dbReference>
<dbReference type="Pfam" id="PF07859">
    <property type="entry name" value="Abhydrolase_3"/>
    <property type="match status" value="2"/>
</dbReference>
<dbReference type="GO" id="GO:0004771">
    <property type="term" value="F:sterol ester esterase activity"/>
    <property type="evidence" value="ECO:0007669"/>
    <property type="project" value="TreeGrafter"/>
</dbReference>
<reference evidence="3 4" key="1">
    <citation type="journal article" date="2018" name="Nat. Ecol. Evol.">
        <title>Pezizomycetes genomes reveal the molecular basis of ectomycorrhizal truffle lifestyle.</title>
        <authorList>
            <person name="Murat C."/>
            <person name="Payen T."/>
            <person name="Noel B."/>
            <person name="Kuo A."/>
            <person name="Morin E."/>
            <person name="Chen J."/>
            <person name="Kohler A."/>
            <person name="Krizsan K."/>
            <person name="Balestrini R."/>
            <person name="Da Silva C."/>
            <person name="Montanini B."/>
            <person name="Hainaut M."/>
            <person name="Levati E."/>
            <person name="Barry K.W."/>
            <person name="Belfiori B."/>
            <person name="Cichocki N."/>
            <person name="Clum A."/>
            <person name="Dockter R.B."/>
            <person name="Fauchery L."/>
            <person name="Guy J."/>
            <person name="Iotti M."/>
            <person name="Le Tacon F."/>
            <person name="Lindquist E.A."/>
            <person name="Lipzen A."/>
            <person name="Malagnac F."/>
            <person name="Mello A."/>
            <person name="Molinier V."/>
            <person name="Miyauchi S."/>
            <person name="Poulain J."/>
            <person name="Riccioni C."/>
            <person name="Rubini A."/>
            <person name="Sitrit Y."/>
            <person name="Splivallo R."/>
            <person name="Traeger S."/>
            <person name="Wang M."/>
            <person name="Zifcakova L."/>
            <person name="Wipf D."/>
            <person name="Zambonelli A."/>
            <person name="Paolocci F."/>
            <person name="Nowrousian M."/>
            <person name="Ottonello S."/>
            <person name="Baldrian P."/>
            <person name="Spatafora J.W."/>
            <person name="Henrissat B."/>
            <person name="Nagy L.G."/>
            <person name="Aury J.M."/>
            <person name="Wincker P."/>
            <person name="Grigoriev I.V."/>
            <person name="Bonfante P."/>
            <person name="Martin F.M."/>
        </authorList>
    </citation>
    <scope>NUCLEOTIDE SEQUENCE [LARGE SCALE GENOMIC DNA]</scope>
    <source>
        <strain evidence="3 4">RN42</strain>
    </source>
</reference>